<name>A0ABU2ABU6_9BURK</name>
<dbReference type="EMBL" id="JAVDXV010000008">
    <property type="protein sequence ID" value="MDR7334672.1"/>
    <property type="molecule type" value="Genomic_DNA"/>
</dbReference>
<protein>
    <submittedName>
        <fullName evidence="1">Uncharacterized protein</fullName>
    </submittedName>
</protein>
<accession>A0ABU2ABU6</accession>
<comment type="caution">
    <text evidence="1">The sequence shown here is derived from an EMBL/GenBank/DDBJ whole genome shotgun (WGS) entry which is preliminary data.</text>
</comment>
<evidence type="ECO:0000313" key="1">
    <source>
        <dbReference type="EMBL" id="MDR7334672.1"/>
    </source>
</evidence>
<keyword evidence="2" id="KW-1185">Reference proteome</keyword>
<dbReference type="Proteomes" id="UP001180825">
    <property type="component" value="Unassembled WGS sequence"/>
</dbReference>
<sequence>MGRAVDNSILEEWRNLDTLLVLKRLGCYSKQDSSFTPLKAMGTRRYHVNADGVDYELLVKGPRFFDTRAQRGGGGAIDLVMHLYGIDFSAAVRRLKAVS</sequence>
<dbReference type="RefSeq" id="WP_310331266.1">
    <property type="nucleotide sequence ID" value="NZ_JAVDXV010000008.1"/>
</dbReference>
<reference evidence="1 2" key="1">
    <citation type="submission" date="2023-07" db="EMBL/GenBank/DDBJ databases">
        <title>Sorghum-associated microbial communities from plants grown in Nebraska, USA.</title>
        <authorList>
            <person name="Schachtman D."/>
        </authorList>
    </citation>
    <scope>NUCLEOTIDE SEQUENCE [LARGE SCALE GENOMIC DNA]</scope>
    <source>
        <strain evidence="1 2">BE316</strain>
    </source>
</reference>
<organism evidence="1 2">
    <name type="scientific">Roseateles asaccharophilus</name>
    <dbReference type="NCBI Taxonomy" id="582607"/>
    <lineage>
        <taxon>Bacteria</taxon>
        <taxon>Pseudomonadati</taxon>
        <taxon>Pseudomonadota</taxon>
        <taxon>Betaproteobacteria</taxon>
        <taxon>Burkholderiales</taxon>
        <taxon>Sphaerotilaceae</taxon>
        <taxon>Roseateles</taxon>
    </lineage>
</organism>
<dbReference type="SUPFAM" id="SSF57783">
    <property type="entry name" value="Zinc beta-ribbon"/>
    <property type="match status" value="1"/>
</dbReference>
<evidence type="ECO:0000313" key="2">
    <source>
        <dbReference type="Proteomes" id="UP001180825"/>
    </source>
</evidence>
<proteinExistence type="predicted"/>
<gene>
    <name evidence="1" type="ORF">J2X21_003836</name>
</gene>